<evidence type="ECO:0000313" key="1">
    <source>
        <dbReference type="EMBL" id="MBW8199625.1"/>
    </source>
</evidence>
<sequence>MRNFIWNRDPQEAMDNPYEYEAQKQFRKEAKKLIRGLRSYIITEYNFKLTEKSTEKAVWMLTMNALDSALEIVRSLNKQNHRVTAHLLRTIDESIDLAEFFNSESIEAKNKLDRWFNDEIISHSDFRDYIKKTRGEETSQLHRDYYRTISKFSHNSYKTLLYSYVQLGDESIIHESKYDSGILIPVQTISMYHAISGAYFQKIAFKMAEFNLIDTIKMLEMMSDSQDVKTEKRRFESRKK</sequence>
<organism evidence="1 2">
    <name type="scientific">Flagellimonas abyssi</name>
    <dbReference type="NCBI Taxonomy" id="2864871"/>
    <lineage>
        <taxon>Bacteria</taxon>
        <taxon>Pseudomonadati</taxon>
        <taxon>Bacteroidota</taxon>
        <taxon>Flavobacteriia</taxon>
        <taxon>Flavobacteriales</taxon>
        <taxon>Flavobacteriaceae</taxon>
        <taxon>Flagellimonas</taxon>
    </lineage>
</organism>
<gene>
    <name evidence="1" type="ORF">K1F36_07280</name>
</gene>
<dbReference type="RefSeq" id="WP_220113225.1">
    <property type="nucleotide sequence ID" value="NZ_JAHZSV010000007.1"/>
</dbReference>
<dbReference type="Proteomes" id="UP001196136">
    <property type="component" value="Unassembled WGS sequence"/>
</dbReference>
<evidence type="ECO:0000313" key="2">
    <source>
        <dbReference type="Proteomes" id="UP001196136"/>
    </source>
</evidence>
<protein>
    <submittedName>
        <fullName evidence="1">Uncharacterized protein</fullName>
    </submittedName>
</protein>
<keyword evidence="2" id="KW-1185">Reference proteome</keyword>
<comment type="caution">
    <text evidence="1">The sequence shown here is derived from an EMBL/GenBank/DDBJ whole genome shotgun (WGS) entry which is preliminary data.</text>
</comment>
<name>A0ABS7EPX7_9FLAO</name>
<dbReference type="EMBL" id="JAHZSV010000007">
    <property type="protein sequence ID" value="MBW8199625.1"/>
    <property type="molecule type" value="Genomic_DNA"/>
</dbReference>
<accession>A0ABS7EPX7</accession>
<proteinExistence type="predicted"/>
<reference evidence="1 2" key="1">
    <citation type="submission" date="2021-08" db="EMBL/GenBank/DDBJ databases">
        <title>Muricauda profundi sp. nov., a marine bacterium isolated from deep seawater of the Mariana Trench.</title>
        <authorList>
            <person name="Wei Y."/>
        </authorList>
    </citation>
    <scope>NUCLEOTIDE SEQUENCE [LARGE SCALE GENOMIC DNA]</scope>
    <source>
        <strain evidence="1 2">W52</strain>
    </source>
</reference>